<dbReference type="InterPro" id="IPR019286">
    <property type="entry name" value="DUF2339_TM"/>
</dbReference>
<feature type="transmembrane region" description="Helical" evidence="2">
    <location>
        <begin position="375"/>
        <end position="395"/>
    </location>
</feature>
<feature type="transmembrane region" description="Helical" evidence="2">
    <location>
        <begin position="153"/>
        <end position="173"/>
    </location>
</feature>
<sequence>MKGDFGFLLTVLAVIVFAVVVSRLNEALKQLRARTRDLEVRLEEHERNTATRAAAQEATQVTPKVTAETDTAASPPDSSREEPPADPNRQTKAAKRDAPDSNRIHASTLLSEHPDDRRPARAAFQSSTIDKPASDPLGQALSWLKDWFSHGNVPVKVGVLVSFVGVAALLRYAAAQGWLSAPIEFRLIGISLVALGALAFAWRQRHARRLFSLAVQGGAIGTLILTVFAAFRLYQLIPTTAAFALLLILVAATGALALLQNALSLGVLALVAGFAAPILVTTGEGSHIALFSYYALLNLAVLGVTWYRPWPLLNRLGFAFTFIIGTVWGVLRYQPEHFASTFPFLVFFSLLYLLVPIRHALNQPAEQTKARTGTLDVAVVFGLPLFAFPLFAALFDGERLAVALCSAVIAVVYALVAWLTLKRFRLRPLGDAHLALAVGFATLAVPIAFTGPTVTLIWALEGAALVWIGLRQQERLAQLAGLGLQGLATLALLGATVTGPSAELPILNGLYMGALAIAFAGLFSAWRFDLARTPETLVHSLAVWGIAVWALAGVVEIERHASGALQADLMLALAGLTAGLGGALYRWRGWPVTAIAAIIALATGTPIALAQQIHFGDVVAGWSAPAWGLFLALAWLGQRLIDRAPPEQRLAASLATHAALLAAPSIALYNLTANTAGMGVGWQIALGGLPVLLLCAWLQFRERPPLSPWPLPAEQQGILRIASNSLLLLGLLISLQSAGDPSPLIYLPILNPLEIAQLAALALLLTWKLPAHPYKQPALAGLGLLVVTAMTLRATHHFTDIPWNLEALLNAPTAQAAVTVLWTILGVTAWVLGSRRGDRPLWWCGAALLGLVLAKLLLIDRLFLSNMAGIISFLAFGLLSILVGYLAPAPPEETEE</sequence>
<keyword evidence="2" id="KW-0812">Transmembrane</keyword>
<feature type="transmembrane region" description="Helical" evidence="2">
    <location>
        <begin position="6"/>
        <end position="24"/>
    </location>
</feature>
<comment type="caution">
    <text evidence="3">The sequence shown here is derived from an EMBL/GenBank/DDBJ whole genome shotgun (WGS) entry which is preliminary data.</text>
</comment>
<dbReference type="PANTHER" id="PTHR38434:SF1">
    <property type="entry name" value="BLL2549 PROTEIN"/>
    <property type="match status" value="1"/>
</dbReference>
<feature type="compositionally biased region" description="Low complexity" evidence="1">
    <location>
        <begin position="50"/>
        <end position="60"/>
    </location>
</feature>
<evidence type="ECO:0000256" key="1">
    <source>
        <dbReference type="SAM" id="MobiDB-lite"/>
    </source>
</evidence>
<gene>
    <name evidence="3" type="ORF">J2T60_002327</name>
</gene>
<feature type="transmembrane region" description="Helical" evidence="2">
    <location>
        <begin position="210"/>
        <end position="231"/>
    </location>
</feature>
<proteinExistence type="predicted"/>
<evidence type="ECO:0000313" key="3">
    <source>
        <dbReference type="EMBL" id="MCP1728327.1"/>
    </source>
</evidence>
<feature type="transmembrane region" description="Helical" evidence="2">
    <location>
        <begin position="864"/>
        <end position="887"/>
    </location>
</feature>
<feature type="transmembrane region" description="Helical" evidence="2">
    <location>
        <begin position="265"/>
        <end position="282"/>
    </location>
</feature>
<feature type="transmembrane region" description="Helical" evidence="2">
    <location>
        <begin position="506"/>
        <end position="525"/>
    </location>
</feature>
<feature type="transmembrane region" description="Helical" evidence="2">
    <location>
        <begin position="681"/>
        <end position="700"/>
    </location>
</feature>
<feature type="transmembrane region" description="Helical" evidence="2">
    <location>
        <begin position="567"/>
        <end position="585"/>
    </location>
</feature>
<dbReference type="PIRSF" id="PIRSF035905">
    <property type="entry name" value="UCP035905_mp"/>
    <property type="match status" value="1"/>
</dbReference>
<feature type="transmembrane region" description="Helical" evidence="2">
    <location>
        <begin position="288"/>
        <end position="307"/>
    </location>
</feature>
<feature type="region of interest" description="Disordered" evidence="1">
    <location>
        <begin position="44"/>
        <end position="131"/>
    </location>
</feature>
<feature type="transmembrane region" description="Helical" evidence="2">
    <location>
        <begin position="237"/>
        <end position="258"/>
    </location>
</feature>
<feature type="transmembrane region" description="Helical" evidence="2">
    <location>
        <begin position="482"/>
        <end position="500"/>
    </location>
</feature>
<feature type="transmembrane region" description="Helical" evidence="2">
    <location>
        <begin position="337"/>
        <end position="355"/>
    </location>
</feature>
<feature type="transmembrane region" description="Helical" evidence="2">
    <location>
        <begin position="537"/>
        <end position="555"/>
    </location>
</feature>
<feature type="transmembrane region" description="Helical" evidence="2">
    <location>
        <begin position="185"/>
        <end position="203"/>
    </location>
</feature>
<evidence type="ECO:0000313" key="4">
    <source>
        <dbReference type="Proteomes" id="UP001523550"/>
    </source>
</evidence>
<evidence type="ECO:0000256" key="2">
    <source>
        <dbReference type="SAM" id="Phobius"/>
    </source>
</evidence>
<feature type="transmembrane region" description="Helical" evidence="2">
    <location>
        <begin position="401"/>
        <end position="421"/>
    </location>
</feature>
<protein>
    <submittedName>
        <fullName evidence="3">Membrane protein</fullName>
    </submittedName>
</protein>
<feature type="transmembrane region" description="Helical" evidence="2">
    <location>
        <begin position="592"/>
        <end position="613"/>
    </location>
</feature>
<feature type="transmembrane region" description="Helical" evidence="2">
    <location>
        <begin position="814"/>
        <end position="833"/>
    </location>
</feature>
<reference evidence="3 4" key="1">
    <citation type="submission" date="2022-03" db="EMBL/GenBank/DDBJ databases">
        <title>Genomic Encyclopedia of Type Strains, Phase III (KMG-III): the genomes of soil and plant-associated and newly described type strains.</title>
        <authorList>
            <person name="Whitman W."/>
        </authorList>
    </citation>
    <scope>NUCLEOTIDE SEQUENCE [LARGE SCALE GENOMIC DNA]</scope>
    <source>
        <strain evidence="3 4">BSker1</strain>
    </source>
</reference>
<dbReference type="RefSeq" id="WP_253450240.1">
    <property type="nucleotide sequence ID" value="NZ_JALJYF010000002.1"/>
</dbReference>
<feature type="transmembrane region" description="Helical" evidence="2">
    <location>
        <begin position="650"/>
        <end position="669"/>
    </location>
</feature>
<feature type="transmembrane region" description="Helical" evidence="2">
    <location>
        <begin position="745"/>
        <end position="765"/>
    </location>
</feature>
<dbReference type="Pfam" id="PF10101">
    <property type="entry name" value="DUF2339"/>
    <property type="match status" value="1"/>
</dbReference>
<feature type="transmembrane region" description="Helical" evidence="2">
    <location>
        <begin position="619"/>
        <end position="638"/>
    </location>
</feature>
<keyword evidence="4" id="KW-1185">Reference proteome</keyword>
<feature type="compositionally biased region" description="Basic and acidic residues" evidence="1">
    <location>
        <begin position="94"/>
        <end position="103"/>
    </location>
</feature>
<dbReference type="Proteomes" id="UP001523550">
    <property type="component" value="Unassembled WGS sequence"/>
</dbReference>
<feature type="transmembrane region" description="Helical" evidence="2">
    <location>
        <begin position="840"/>
        <end position="858"/>
    </location>
</feature>
<dbReference type="InterPro" id="IPR014600">
    <property type="entry name" value="UCP035905_mem"/>
</dbReference>
<keyword evidence="2" id="KW-0472">Membrane</keyword>
<feature type="transmembrane region" description="Helical" evidence="2">
    <location>
        <begin position="777"/>
        <end position="794"/>
    </location>
</feature>
<feature type="transmembrane region" description="Helical" evidence="2">
    <location>
        <begin position="433"/>
        <end position="449"/>
    </location>
</feature>
<dbReference type="EMBL" id="JALJYF010000002">
    <property type="protein sequence ID" value="MCP1728327.1"/>
    <property type="molecule type" value="Genomic_DNA"/>
</dbReference>
<organism evidence="3 4">
    <name type="scientific">Natronospira proteinivora</name>
    <dbReference type="NCBI Taxonomy" id="1807133"/>
    <lineage>
        <taxon>Bacteria</taxon>
        <taxon>Pseudomonadati</taxon>
        <taxon>Pseudomonadota</taxon>
        <taxon>Gammaproteobacteria</taxon>
        <taxon>Natronospirales</taxon>
        <taxon>Natronospiraceae</taxon>
        <taxon>Natronospira</taxon>
    </lineage>
</organism>
<dbReference type="PANTHER" id="PTHR38434">
    <property type="entry name" value="BLL2549 PROTEIN"/>
    <property type="match status" value="1"/>
</dbReference>
<feature type="transmembrane region" description="Helical" evidence="2">
    <location>
        <begin position="312"/>
        <end position="331"/>
    </location>
</feature>
<name>A0ABT1GAI9_9GAMM</name>
<accession>A0ABT1GAI9</accession>
<keyword evidence="2" id="KW-1133">Transmembrane helix</keyword>